<accession>A0A0C5FST0</accession>
<protein>
    <submittedName>
        <fullName evidence="1">Uncharacterized protein</fullName>
    </submittedName>
</protein>
<dbReference type="RefSeq" id="WP_044379225.1">
    <property type="nucleotide sequence ID" value="NZ_CP010849.1"/>
</dbReference>
<dbReference type="AlphaFoldDB" id="A0A0C5FST0"/>
<evidence type="ECO:0000313" key="1">
    <source>
        <dbReference type="EMBL" id="AJP00733.1"/>
    </source>
</evidence>
<dbReference type="EMBL" id="CP010849">
    <property type="protein sequence ID" value="AJP00733.1"/>
    <property type="molecule type" value="Genomic_DNA"/>
</dbReference>
<sequence length="64" mass="7065">MTNSHLLFGLFFLQVAGTLLAAGIRAVATLLTVRRALRGARPRDRAAILRSVARITLALHDRRE</sequence>
<proteinExistence type="predicted"/>
<evidence type="ECO:0000313" key="2">
    <source>
        <dbReference type="Proteomes" id="UP000032234"/>
    </source>
</evidence>
<name>A0A0C5FST0_9ACTN</name>
<keyword evidence="2" id="KW-1185">Reference proteome</keyword>
<dbReference type="Proteomes" id="UP000032234">
    <property type="component" value="Chromosome"/>
</dbReference>
<dbReference type="KEGG" id="scw:TU94_03740"/>
<dbReference type="HOGENOM" id="CLU_2865742_0_0_11"/>
<gene>
    <name evidence="1" type="ORF">TU94_03740</name>
</gene>
<dbReference type="PATRIC" id="fig|477245.3.peg.827"/>
<organism evidence="1 2">
    <name type="scientific">Streptomyces cyaneogriseus subsp. noncyanogenus</name>
    <dbReference type="NCBI Taxonomy" id="477245"/>
    <lineage>
        <taxon>Bacteria</taxon>
        <taxon>Bacillati</taxon>
        <taxon>Actinomycetota</taxon>
        <taxon>Actinomycetes</taxon>
        <taxon>Kitasatosporales</taxon>
        <taxon>Streptomycetaceae</taxon>
        <taxon>Streptomyces</taxon>
    </lineage>
</organism>
<reference evidence="1 2" key="1">
    <citation type="submission" date="2015-02" db="EMBL/GenBank/DDBJ databases">
        <title>Genome sequence of thermotolerant Streptomyces cyaneogriseus subsp. Noncyanogenus NMWT1, the producer of nematocidal antibiotics nemadectin.</title>
        <authorList>
            <person name="Wang H."/>
            <person name="Li C."/>
            <person name="Xiang W."/>
            <person name="Wang X."/>
        </authorList>
    </citation>
    <scope>NUCLEOTIDE SEQUENCE [LARGE SCALE GENOMIC DNA]</scope>
    <source>
        <strain evidence="1 2">NMWT 1</strain>
    </source>
</reference>